<protein>
    <submittedName>
        <fullName evidence="2">Uncharacterized protein</fullName>
    </submittedName>
</protein>
<evidence type="ECO:0000313" key="2">
    <source>
        <dbReference type="WBParaSite" id="nRc.2.0.1.t00829-RA"/>
    </source>
</evidence>
<evidence type="ECO:0000313" key="1">
    <source>
        <dbReference type="Proteomes" id="UP000887565"/>
    </source>
</evidence>
<reference evidence="2" key="1">
    <citation type="submission" date="2022-11" db="UniProtKB">
        <authorList>
            <consortium name="WormBaseParasite"/>
        </authorList>
    </citation>
    <scope>IDENTIFICATION</scope>
</reference>
<dbReference type="AlphaFoldDB" id="A0A915HHB7"/>
<sequence length="99" mass="11353">MIRAVGIIGSNFSLNEMLKINEDPSVLSKQLQWMLLVLLKSDADPNFLRHDADLPKYLIEKVKPAIIEWLKICYQESTDHFDGTRYGLLTCIGKPILHQ</sequence>
<proteinExistence type="predicted"/>
<accession>A0A915HHB7</accession>
<organism evidence="1 2">
    <name type="scientific">Romanomermis culicivorax</name>
    <name type="common">Nematode worm</name>
    <dbReference type="NCBI Taxonomy" id="13658"/>
    <lineage>
        <taxon>Eukaryota</taxon>
        <taxon>Metazoa</taxon>
        <taxon>Ecdysozoa</taxon>
        <taxon>Nematoda</taxon>
        <taxon>Enoplea</taxon>
        <taxon>Dorylaimia</taxon>
        <taxon>Mermithida</taxon>
        <taxon>Mermithoidea</taxon>
        <taxon>Mermithidae</taxon>
        <taxon>Romanomermis</taxon>
    </lineage>
</organism>
<keyword evidence="1" id="KW-1185">Reference proteome</keyword>
<dbReference type="Proteomes" id="UP000887565">
    <property type="component" value="Unplaced"/>
</dbReference>
<dbReference type="WBParaSite" id="nRc.2.0.1.t00829-RA">
    <property type="protein sequence ID" value="nRc.2.0.1.t00829-RA"/>
    <property type="gene ID" value="nRc.2.0.1.g00829"/>
</dbReference>
<name>A0A915HHB7_ROMCU</name>